<feature type="transmembrane region" description="Helical" evidence="5">
    <location>
        <begin position="160"/>
        <end position="180"/>
    </location>
</feature>
<sequence>MNAAAFGFAVIAALANMAGAAAVTSRRRWSVRSLETMVALSAGFMIAVALADVLPEAIEQGGRRAAVVAVIGFLLVHLTQHVFARHFHFGEETHHVTPVVSASALVGLLLHTFVDGVAIASGFAVSRELGVLLSTAIFLHKLPEGLAISSLFLASGLGRARALGAAALLGAATLVGVLVAESTKLVGDVGLALSGGVTLYVAACNLVPEFQSKRGWQLPTAFFAGSALYFAARALIGGH</sequence>
<evidence type="ECO:0000256" key="5">
    <source>
        <dbReference type="SAM" id="Phobius"/>
    </source>
</evidence>
<comment type="subcellular location">
    <subcellularLocation>
        <location evidence="1">Membrane</location>
        <topology evidence="1">Multi-pass membrane protein</topology>
    </subcellularLocation>
</comment>
<evidence type="ECO:0000256" key="1">
    <source>
        <dbReference type="ARBA" id="ARBA00004141"/>
    </source>
</evidence>
<keyword evidence="3 5" id="KW-1133">Transmembrane helix</keyword>
<gene>
    <name evidence="6" type="ORF">rosag_40110</name>
</gene>
<dbReference type="InterPro" id="IPR003689">
    <property type="entry name" value="ZIP"/>
</dbReference>
<accession>A0AA37QIJ2</accession>
<dbReference type="GO" id="GO:0005385">
    <property type="term" value="F:zinc ion transmembrane transporter activity"/>
    <property type="evidence" value="ECO:0007669"/>
    <property type="project" value="TreeGrafter"/>
</dbReference>
<dbReference type="PANTHER" id="PTHR11040">
    <property type="entry name" value="ZINC/IRON TRANSPORTER"/>
    <property type="match status" value="1"/>
</dbReference>
<dbReference type="GO" id="GO:0016020">
    <property type="term" value="C:membrane"/>
    <property type="evidence" value="ECO:0007669"/>
    <property type="project" value="UniProtKB-SubCell"/>
</dbReference>
<dbReference type="PANTHER" id="PTHR11040:SF44">
    <property type="entry name" value="PROTEIN ZNTC-RELATED"/>
    <property type="match status" value="1"/>
</dbReference>
<dbReference type="EMBL" id="BRXS01000006">
    <property type="protein sequence ID" value="GLC27498.1"/>
    <property type="molecule type" value="Genomic_DNA"/>
</dbReference>
<reference evidence="6" key="1">
    <citation type="submission" date="2022-08" db="EMBL/GenBank/DDBJ databases">
        <title>Draft genome sequencing of Roseisolibacter agri AW1220.</title>
        <authorList>
            <person name="Tobiishi Y."/>
            <person name="Tonouchi A."/>
        </authorList>
    </citation>
    <scope>NUCLEOTIDE SEQUENCE</scope>
    <source>
        <strain evidence="6">AW1220</strain>
    </source>
</reference>
<feature type="transmembrane region" description="Helical" evidence="5">
    <location>
        <begin position="132"/>
        <end position="154"/>
    </location>
</feature>
<dbReference type="Proteomes" id="UP001161325">
    <property type="component" value="Unassembled WGS sequence"/>
</dbReference>
<feature type="transmembrane region" description="Helical" evidence="5">
    <location>
        <begin position="66"/>
        <end position="84"/>
    </location>
</feature>
<evidence type="ECO:0000256" key="2">
    <source>
        <dbReference type="ARBA" id="ARBA00022692"/>
    </source>
</evidence>
<dbReference type="Pfam" id="PF02535">
    <property type="entry name" value="Zip"/>
    <property type="match status" value="1"/>
</dbReference>
<protein>
    <submittedName>
        <fullName evidence="6">Divalent cation transporter</fullName>
    </submittedName>
</protein>
<feature type="transmembrane region" description="Helical" evidence="5">
    <location>
        <begin position="36"/>
        <end position="54"/>
    </location>
</feature>
<feature type="transmembrane region" description="Helical" evidence="5">
    <location>
        <begin position="185"/>
        <end position="203"/>
    </location>
</feature>
<feature type="transmembrane region" description="Helical" evidence="5">
    <location>
        <begin position="104"/>
        <end position="125"/>
    </location>
</feature>
<comment type="caution">
    <text evidence="6">The sequence shown here is derived from an EMBL/GenBank/DDBJ whole genome shotgun (WGS) entry which is preliminary data.</text>
</comment>
<dbReference type="RefSeq" id="WP_284351936.1">
    <property type="nucleotide sequence ID" value="NZ_BRXS01000006.1"/>
</dbReference>
<evidence type="ECO:0000313" key="7">
    <source>
        <dbReference type="Proteomes" id="UP001161325"/>
    </source>
</evidence>
<evidence type="ECO:0000256" key="4">
    <source>
        <dbReference type="ARBA" id="ARBA00023136"/>
    </source>
</evidence>
<dbReference type="AlphaFoldDB" id="A0AA37QIJ2"/>
<organism evidence="6 7">
    <name type="scientific">Roseisolibacter agri</name>
    <dbReference type="NCBI Taxonomy" id="2014610"/>
    <lineage>
        <taxon>Bacteria</taxon>
        <taxon>Pseudomonadati</taxon>
        <taxon>Gemmatimonadota</taxon>
        <taxon>Gemmatimonadia</taxon>
        <taxon>Gemmatimonadales</taxon>
        <taxon>Gemmatimonadaceae</taxon>
        <taxon>Roseisolibacter</taxon>
    </lineage>
</organism>
<keyword evidence="4 5" id="KW-0472">Membrane</keyword>
<name>A0AA37QIJ2_9BACT</name>
<keyword evidence="7" id="KW-1185">Reference proteome</keyword>
<evidence type="ECO:0000256" key="3">
    <source>
        <dbReference type="ARBA" id="ARBA00022989"/>
    </source>
</evidence>
<keyword evidence="2 5" id="KW-0812">Transmembrane</keyword>
<proteinExistence type="predicted"/>
<feature type="transmembrane region" description="Helical" evidence="5">
    <location>
        <begin position="215"/>
        <end position="236"/>
    </location>
</feature>
<evidence type="ECO:0000313" key="6">
    <source>
        <dbReference type="EMBL" id="GLC27498.1"/>
    </source>
</evidence>